<keyword evidence="2" id="KW-1185">Reference proteome</keyword>
<dbReference type="RefSeq" id="WP_066189025.1">
    <property type="nucleotide sequence ID" value="NZ_JAMAUX010000004.1"/>
</dbReference>
<comment type="caution">
    <text evidence="1">The sequence shown here is derived from an EMBL/GenBank/DDBJ whole genome shotgun (WGS) entry which is preliminary data.</text>
</comment>
<dbReference type="AlphaFoldDB" id="A0A2N0ZDR7"/>
<dbReference type="Proteomes" id="UP000233343">
    <property type="component" value="Unassembled WGS sequence"/>
</dbReference>
<reference evidence="1 2" key="1">
    <citation type="journal article" date="2010" name="Int. J. Syst. Evol. Microbiol.">
        <title>Bacillus horneckiae sp. nov., isolated from a spacecraft-assembly clean room.</title>
        <authorList>
            <person name="Vaishampayan P."/>
            <person name="Probst A."/>
            <person name="Krishnamurthi S."/>
            <person name="Ghosh S."/>
            <person name="Osman S."/>
            <person name="McDowall A."/>
            <person name="Ruckmani A."/>
            <person name="Mayilraj S."/>
            <person name="Venkateswaran K."/>
        </authorList>
    </citation>
    <scope>NUCLEOTIDE SEQUENCE [LARGE SCALE GENOMIC DNA]</scope>
    <source>
        <strain evidence="2">1PO1SC</strain>
    </source>
</reference>
<evidence type="ECO:0000313" key="2">
    <source>
        <dbReference type="Proteomes" id="UP000233343"/>
    </source>
</evidence>
<accession>A0A2N0ZDR7</accession>
<dbReference type="GO" id="GO:0047661">
    <property type="term" value="F:amino-acid racemase activity"/>
    <property type="evidence" value="ECO:0007669"/>
    <property type="project" value="InterPro"/>
</dbReference>
<evidence type="ECO:0000313" key="1">
    <source>
        <dbReference type="EMBL" id="PKG27635.1"/>
    </source>
</evidence>
<organism evidence="1 2">
    <name type="scientific">Cytobacillus horneckiae</name>
    <dbReference type="NCBI Taxonomy" id="549687"/>
    <lineage>
        <taxon>Bacteria</taxon>
        <taxon>Bacillati</taxon>
        <taxon>Bacillota</taxon>
        <taxon>Bacilli</taxon>
        <taxon>Bacillales</taxon>
        <taxon>Bacillaceae</taxon>
        <taxon>Cytobacillus</taxon>
    </lineage>
</organism>
<name>A0A2N0ZDR7_9BACI</name>
<proteinExistence type="predicted"/>
<evidence type="ECO:0008006" key="3">
    <source>
        <dbReference type="Google" id="ProtNLM"/>
    </source>
</evidence>
<sequence length="211" mass="23663">MKVALVHATTTALNPIEDAFRKIAPEIDLLHFMDTHLLSMLEESGSLTPEIARRFSKLISLAAESRPDCIQLTCSAFNPLTSILQPLCRVKMFRSDEAMLDKALQYERIGLISTVKETPDALIDYLQARQPNCSIESIVDPGIIHLLFQGKQKEHDERVRTMIAEMDGKVDVIVLSQYSLAHVANQVETSVPLLIAPEATAKRCFEYILQK</sequence>
<dbReference type="EMBL" id="PISD01000040">
    <property type="protein sequence ID" value="PKG27635.1"/>
    <property type="molecule type" value="Genomic_DNA"/>
</dbReference>
<gene>
    <name evidence="1" type="ORF">CWS20_18090</name>
</gene>
<protein>
    <recommendedName>
        <fullName evidence="3">Asp/Glu/hydantoin racemase</fullName>
    </recommendedName>
</protein>